<accession>A0A3M9N092</accession>
<evidence type="ECO:0000313" key="3">
    <source>
        <dbReference type="Proteomes" id="UP000272117"/>
    </source>
</evidence>
<dbReference type="Proteomes" id="UP000272117">
    <property type="component" value="Unassembled WGS sequence"/>
</dbReference>
<dbReference type="Pfam" id="PF08241">
    <property type="entry name" value="Methyltransf_11"/>
    <property type="match status" value="1"/>
</dbReference>
<dbReference type="GO" id="GO:0032259">
    <property type="term" value="P:methylation"/>
    <property type="evidence" value="ECO:0007669"/>
    <property type="project" value="UniProtKB-KW"/>
</dbReference>
<evidence type="ECO:0000313" key="2">
    <source>
        <dbReference type="EMBL" id="RNI31200.1"/>
    </source>
</evidence>
<keyword evidence="3" id="KW-1185">Reference proteome</keyword>
<dbReference type="Gene3D" id="3.40.50.150">
    <property type="entry name" value="Vaccinia Virus protein VP39"/>
    <property type="match status" value="1"/>
</dbReference>
<sequence>MPKQAVIFYLWLHPTLTMSLPLLKKVLPAQTRLSLRKLYWLSRSWLYVGNKVYCPLCEASFRTFLAFGTERRPKALCPRCHTVERHRLLWLYLQEKEKIAELPLEVLHMAPEPILQSRLKRLLNLRYRSADLSSPVAMDHVDIQALPYPDATFDLILCSHVLAHVPQDGKALQELHRVLKPQGKLLLQARLHPIAQTLEVPEAITPQQRLQAYGQADRFRNYGQDFAQRVAAQGFQVHPVEYALTRTPAEQQRLGLGLGELIFVSTPVLNEAQ</sequence>
<evidence type="ECO:0000259" key="1">
    <source>
        <dbReference type="Pfam" id="PF08241"/>
    </source>
</evidence>
<keyword evidence="2" id="KW-0489">Methyltransferase</keyword>
<dbReference type="EMBL" id="RJJD01000001">
    <property type="protein sequence ID" value="RNI31200.1"/>
    <property type="molecule type" value="Genomic_DNA"/>
</dbReference>
<dbReference type="CDD" id="cd02440">
    <property type="entry name" value="AdoMet_MTases"/>
    <property type="match status" value="1"/>
</dbReference>
<dbReference type="GO" id="GO:0008757">
    <property type="term" value="F:S-adenosylmethionine-dependent methyltransferase activity"/>
    <property type="evidence" value="ECO:0007669"/>
    <property type="project" value="InterPro"/>
</dbReference>
<dbReference type="InterPro" id="IPR013216">
    <property type="entry name" value="Methyltransf_11"/>
</dbReference>
<feature type="domain" description="Methyltransferase type 11" evidence="1">
    <location>
        <begin position="130"/>
        <end position="186"/>
    </location>
</feature>
<dbReference type="SUPFAM" id="SSF53335">
    <property type="entry name" value="S-adenosyl-L-methionine-dependent methyltransferases"/>
    <property type="match status" value="1"/>
</dbReference>
<proteinExistence type="predicted"/>
<protein>
    <submittedName>
        <fullName evidence="2">Class I SAM-dependent methyltransferase</fullName>
    </submittedName>
</protein>
<name>A0A3M9N092_9BACT</name>
<keyword evidence="2" id="KW-0808">Transferase</keyword>
<dbReference type="AlphaFoldDB" id="A0A3M9N092"/>
<comment type="caution">
    <text evidence="2">The sequence shown here is derived from an EMBL/GenBank/DDBJ whole genome shotgun (WGS) entry which is preliminary data.</text>
</comment>
<gene>
    <name evidence="2" type="ORF">EFB08_01310</name>
</gene>
<reference evidence="2 3" key="1">
    <citation type="submission" date="2018-11" db="EMBL/GenBank/DDBJ databases">
        <title>Rufibacter latericius sp. nov., isolated from water in Baiyang Lake.</title>
        <authorList>
            <person name="Yang Y."/>
        </authorList>
    </citation>
    <scope>NUCLEOTIDE SEQUENCE [LARGE SCALE GENOMIC DNA]</scope>
    <source>
        <strain evidence="2 3">R-22-1c-1</strain>
    </source>
</reference>
<organism evidence="2 3">
    <name type="scientific">Rufibacter latericius</name>
    <dbReference type="NCBI Taxonomy" id="2487040"/>
    <lineage>
        <taxon>Bacteria</taxon>
        <taxon>Pseudomonadati</taxon>
        <taxon>Bacteroidota</taxon>
        <taxon>Cytophagia</taxon>
        <taxon>Cytophagales</taxon>
        <taxon>Hymenobacteraceae</taxon>
        <taxon>Rufibacter</taxon>
    </lineage>
</organism>
<dbReference type="InterPro" id="IPR029063">
    <property type="entry name" value="SAM-dependent_MTases_sf"/>
</dbReference>